<evidence type="ECO:0000256" key="7">
    <source>
        <dbReference type="NCBIfam" id="TIGR02127"/>
    </source>
</evidence>
<dbReference type="EMBL" id="MGAG01000013">
    <property type="protein sequence ID" value="OGK41309.1"/>
    <property type="molecule type" value="Genomic_DNA"/>
</dbReference>
<evidence type="ECO:0000256" key="2">
    <source>
        <dbReference type="ARBA" id="ARBA00008847"/>
    </source>
</evidence>
<evidence type="ECO:0000256" key="5">
    <source>
        <dbReference type="ARBA" id="ARBA00023239"/>
    </source>
</evidence>
<dbReference type="InterPro" id="IPR013785">
    <property type="entry name" value="Aldolase_TIM"/>
</dbReference>
<gene>
    <name evidence="9" type="ORF">A2954_06850</name>
</gene>
<dbReference type="GO" id="GO:0044205">
    <property type="term" value="P:'de novo' UMP biosynthetic process"/>
    <property type="evidence" value="ECO:0007669"/>
    <property type="project" value="UniProtKB-UniPathway"/>
</dbReference>
<dbReference type="EC" id="4.1.1.23" evidence="7"/>
<dbReference type="InterPro" id="IPR011060">
    <property type="entry name" value="RibuloseP-bd_barrel"/>
</dbReference>
<dbReference type="InterPro" id="IPR018089">
    <property type="entry name" value="OMPdecase_AS"/>
</dbReference>
<evidence type="ECO:0000256" key="1">
    <source>
        <dbReference type="ARBA" id="ARBA00004861"/>
    </source>
</evidence>
<dbReference type="AlphaFoldDB" id="A0A1F7ID66"/>
<keyword evidence="5" id="KW-0456">Lyase</keyword>
<evidence type="ECO:0000313" key="10">
    <source>
        <dbReference type="Proteomes" id="UP000177698"/>
    </source>
</evidence>
<dbReference type="NCBIfam" id="TIGR02127">
    <property type="entry name" value="pyrF_sub2"/>
    <property type="match status" value="1"/>
</dbReference>
<keyword evidence="3" id="KW-0210">Decarboxylase</keyword>
<dbReference type="InterPro" id="IPR011995">
    <property type="entry name" value="OMPdecase_type-2"/>
</dbReference>
<dbReference type="CDD" id="cd04725">
    <property type="entry name" value="OMP_decarboxylase_like"/>
    <property type="match status" value="1"/>
</dbReference>
<dbReference type="GO" id="GO:0004590">
    <property type="term" value="F:orotidine-5'-phosphate decarboxylase activity"/>
    <property type="evidence" value="ECO:0007669"/>
    <property type="project" value="UniProtKB-UniRule"/>
</dbReference>
<dbReference type="Proteomes" id="UP000177698">
    <property type="component" value="Unassembled WGS sequence"/>
</dbReference>
<dbReference type="PROSITE" id="PS00156">
    <property type="entry name" value="OMPDECASE"/>
    <property type="match status" value="1"/>
</dbReference>
<reference evidence="9 10" key="1">
    <citation type="journal article" date="2016" name="Nat. Commun.">
        <title>Thousands of microbial genomes shed light on interconnected biogeochemical processes in an aquifer system.</title>
        <authorList>
            <person name="Anantharaman K."/>
            <person name="Brown C.T."/>
            <person name="Hug L.A."/>
            <person name="Sharon I."/>
            <person name="Castelle C.J."/>
            <person name="Probst A.J."/>
            <person name="Thomas B.C."/>
            <person name="Singh A."/>
            <person name="Wilkins M.J."/>
            <person name="Karaoz U."/>
            <person name="Brodie E.L."/>
            <person name="Williams K.H."/>
            <person name="Hubbard S.S."/>
            <person name="Banfield J.F."/>
        </authorList>
    </citation>
    <scope>NUCLEOTIDE SEQUENCE [LARGE SCALE GENOMIC DNA]</scope>
</reference>
<evidence type="ECO:0000259" key="8">
    <source>
        <dbReference type="SMART" id="SM00934"/>
    </source>
</evidence>
<evidence type="ECO:0000256" key="4">
    <source>
        <dbReference type="ARBA" id="ARBA00022975"/>
    </source>
</evidence>
<keyword evidence="4" id="KW-0665">Pyrimidine biosynthesis</keyword>
<proteinExistence type="inferred from homology"/>
<dbReference type="SUPFAM" id="SSF51366">
    <property type="entry name" value="Ribulose-phoshate binding barrel"/>
    <property type="match status" value="1"/>
</dbReference>
<name>A0A1F7ID66_9BACT</name>
<organism evidence="9 10">
    <name type="scientific">Candidatus Roizmanbacteria bacterium RIFCSPLOWO2_01_FULL_37_12</name>
    <dbReference type="NCBI Taxonomy" id="1802056"/>
    <lineage>
        <taxon>Bacteria</taxon>
        <taxon>Candidatus Roizmaniibacteriota</taxon>
    </lineage>
</organism>
<dbReference type="SMART" id="SM00934">
    <property type="entry name" value="OMPdecase"/>
    <property type="match status" value="1"/>
</dbReference>
<sequence length="276" mass="31117">MNFQEKLDKIVKKNNSFVCVGLDSDFDLLPKKFSSISHLQFEFNKWIIDQTHDLVCAYKPNSAFYEARGADGIKELKLTCNYLRKNYPEIPIILDAKRGDIGSTNKGYLKYAFDYLGADAITLHPYLGKESLESFLKLKDKGFFILSKTSNPGAGEFQNLKIIPPRVDRTNKVKASLNQYIALRVVEFWNKNKNCMLVVGATYPQELAEIRKIVGDMTFLVPGIGAQGGDLEKTLKAGLNSKKSGLIINSSRGIIFSENPRIEAKILQKRINKLKN</sequence>
<comment type="caution">
    <text evidence="9">The sequence shown here is derived from an EMBL/GenBank/DDBJ whole genome shotgun (WGS) entry which is preliminary data.</text>
</comment>
<dbReference type="GO" id="GO:0006207">
    <property type="term" value="P:'de novo' pyrimidine nucleobase biosynthetic process"/>
    <property type="evidence" value="ECO:0007669"/>
    <property type="project" value="InterPro"/>
</dbReference>
<dbReference type="UniPathway" id="UPA00070">
    <property type="reaction ID" value="UER00120"/>
</dbReference>
<protein>
    <recommendedName>
        <fullName evidence="7">Orotidine-5'-phosphate decarboxylase</fullName>
        <ecNumber evidence="7">4.1.1.23</ecNumber>
    </recommendedName>
</protein>
<dbReference type="PANTHER" id="PTHR43375">
    <property type="entry name" value="OROTIDINE 5'-PHOSPHATE DECARBOXYLASE"/>
    <property type="match status" value="1"/>
</dbReference>
<dbReference type="PANTHER" id="PTHR43375:SF1">
    <property type="entry name" value="OROTIDINE 5'-PHOSPHATE DECARBOXYLASE"/>
    <property type="match status" value="1"/>
</dbReference>
<comment type="similarity">
    <text evidence="2">Belongs to the OMP decarboxylase family. Type 2 subfamily.</text>
</comment>
<feature type="domain" description="Orotidine 5'-phosphate decarboxylase" evidence="8">
    <location>
        <begin position="17"/>
        <end position="267"/>
    </location>
</feature>
<evidence type="ECO:0000256" key="3">
    <source>
        <dbReference type="ARBA" id="ARBA00022793"/>
    </source>
</evidence>
<evidence type="ECO:0000256" key="6">
    <source>
        <dbReference type="ARBA" id="ARBA00049157"/>
    </source>
</evidence>
<dbReference type="Pfam" id="PF00215">
    <property type="entry name" value="OMPdecase"/>
    <property type="match status" value="1"/>
</dbReference>
<dbReference type="InterPro" id="IPR001754">
    <property type="entry name" value="OMPdeCOase_dom"/>
</dbReference>
<accession>A0A1F7ID66</accession>
<comment type="pathway">
    <text evidence="1">Pyrimidine metabolism; UMP biosynthesis via de novo pathway; UMP from orotate: step 2/2.</text>
</comment>
<dbReference type="Gene3D" id="3.20.20.70">
    <property type="entry name" value="Aldolase class I"/>
    <property type="match status" value="1"/>
</dbReference>
<comment type="catalytic activity">
    <reaction evidence="6">
        <text>orotidine 5'-phosphate + H(+) = UMP + CO2</text>
        <dbReference type="Rhea" id="RHEA:11596"/>
        <dbReference type="ChEBI" id="CHEBI:15378"/>
        <dbReference type="ChEBI" id="CHEBI:16526"/>
        <dbReference type="ChEBI" id="CHEBI:57538"/>
        <dbReference type="ChEBI" id="CHEBI:57865"/>
        <dbReference type="EC" id="4.1.1.23"/>
    </reaction>
</comment>
<dbReference type="STRING" id="1802056.A2954_06850"/>
<evidence type="ECO:0000313" key="9">
    <source>
        <dbReference type="EMBL" id="OGK41309.1"/>
    </source>
</evidence>